<evidence type="ECO:0000313" key="2">
    <source>
        <dbReference type="Proteomes" id="UP000433945"/>
    </source>
</evidence>
<sequence>MKKILSIMALAAITMSCSDDESNSEPEFFNLNQGSVWVYKKYRINNEGVEAFEEKIDSVTVSGTQMFDGEIYSRLVHKEYSGTNLVDEHDEFLRVNENGSLVNEIGYIIHSGERNYTFSYDRIGETELNGEMSYSLQEVKDVVVEGQNYTVYPYVGVFDHFYDDYLDGVATFYYFQKGIGKIVQHGRYMSSPIAAEEYRLISYDLK</sequence>
<dbReference type="OrthoDB" id="9781289at2"/>
<evidence type="ECO:0000313" key="1">
    <source>
        <dbReference type="EMBL" id="MUV03707.1"/>
    </source>
</evidence>
<organism evidence="1 2">
    <name type="scientific">Flavobacterium rakeshii</name>
    <dbReference type="NCBI Taxonomy" id="1038845"/>
    <lineage>
        <taxon>Bacteria</taxon>
        <taxon>Pseudomonadati</taxon>
        <taxon>Bacteroidota</taxon>
        <taxon>Flavobacteriia</taxon>
        <taxon>Flavobacteriales</taxon>
        <taxon>Flavobacteriaceae</taxon>
        <taxon>Flavobacterium</taxon>
    </lineage>
</organism>
<name>A0A6N8HEL6_9FLAO</name>
<dbReference type="RefSeq" id="WP_157482845.1">
    <property type="nucleotide sequence ID" value="NZ_WOWP01000024.1"/>
</dbReference>
<accession>A0A6N8HEL6</accession>
<dbReference type="Proteomes" id="UP000433945">
    <property type="component" value="Unassembled WGS sequence"/>
</dbReference>
<proteinExistence type="predicted"/>
<reference evidence="1 2" key="1">
    <citation type="submission" date="2019-12" db="EMBL/GenBank/DDBJ databases">
        <authorList>
            <person name="Sun J.-Q."/>
        </authorList>
    </citation>
    <scope>NUCLEOTIDE SEQUENCE [LARGE SCALE GENOMIC DNA]</scope>
    <source>
        <strain evidence="1 2">JCM 17928</strain>
    </source>
</reference>
<gene>
    <name evidence="1" type="ORF">GN157_08290</name>
</gene>
<dbReference type="AlphaFoldDB" id="A0A6N8HEL6"/>
<dbReference type="EMBL" id="WOWP01000024">
    <property type="protein sequence ID" value="MUV03707.1"/>
    <property type="molecule type" value="Genomic_DNA"/>
</dbReference>
<dbReference type="PROSITE" id="PS51257">
    <property type="entry name" value="PROKAR_LIPOPROTEIN"/>
    <property type="match status" value="1"/>
</dbReference>
<protein>
    <submittedName>
        <fullName evidence="1">Uncharacterized protein</fullName>
    </submittedName>
</protein>
<keyword evidence="2" id="KW-1185">Reference proteome</keyword>
<comment type="caution">
    <text evidence="1">The sequence shown here is derived from an EMBL/GenBank/DDBJ whole genome shotgun (WGS) entry which is preliminary data.</text>
</comment>